<dbReference type="OrthoDB" id="9815676at2"/>
<dbReference type="PANTHER" id="PTHR30537">
    <property type="entry name" value="HTH-TYPE TRANSCRIPTIONAL REGULATOR"/>
    <property type="match status" value="1"/>
</dbReference>
<keyword evidence="3" id="KW-0238">DNA-binding</keyword>
<evidence type="ECO:0000259" key="5">
    <source>
        <dbReference type="PROSITE" id="PS50931"/>
    </source>
</evidence>
<dbReference type="SUPFAM" id="SSF53850">
    <property type="entry name" value="Periplasmic binding protein-like II"/>
    <property type="match status" value="1"/>
</dbReference>
<dbReference type="AlphaFoldDB" id="A0A2R8CI31"/>
<dbReference type="CDD" id="cd08479">
    <property type="entry name" value="PBP2_CrgA_like_9"/>
    <property type="match status" value="1"/>
</dbReference>
<feature type="domain" description="HTH lysR-type" evidence="5">
    <location>
        <begin position="13"/>
        <end position="66"/>
    </location>
</feature>
<dbReference type="SUPFAM" id="SSF46785">
    <property type="entry name" value="Winged helix' DNA-binding domain"/>
    <property type="match status" value="1"/>
</dbReference>
<dbReference type="GO" id="GO:0043565">
    <property type="term" value="F:sequence-specific DNA binding"/>
    <property type="evidence" value="ECO:0007669"/>
    <property type="project" value="TreeGrafter"/>
</dbReference>
<keyword evidence="2" id="KW-0805">Transcription regulation</keyword>
<evidence type="ECO:0000256" key="3">
    <source>
        <dbReference type="ARBA" id="ARBA00023125"/>
    </source>
</evidence>
<keyword evidence="7" id="KW-1185">Reference proteome</keyword>
<dbReference type="InterPro" id="IPR000847">
    <property type="entry name" value="LysR_HTH_N"/>
</dbReference>
<dbReference type="InterPro" id="IPR036390">
    <property type="entry name" value="WH_DNA-bd_sf"/>
</dbReference>
<dbReference type="Pfam" id="PF00126">
    <property type="entry name" value="HTH_1"/>
    <property type="match status" value="1"/>
</dbReference>
<evidence type="ECO:0000313" key="7">
    <source>
        <dbReference type="Proteomes" id="UP000244934"/>
    </source>
</evidence>
<dbReference type="Gene3D" id="3.40.190.290">
    <property type="match status" value="1"/>
</dbReference>
<dbReference type="GO" id="GO:0003700">
    <property type="term" value="F:DNA-binding transcription factor activity"/>
    <property type="evidence" value="ECO:0007669"/>
    <property type="project" value="InterPro"/>
</dbReference>
<dbReference type="EMBL" id="ONZI01000001">
    <property type="protein sequence ID" value="SPJ32558.1"/>
    <property type="molecule type" value="Genomic_DNA"/>
</dbReference>
<gene>
    <name evidence="6" type="primary">dmlR_1</name>
    <name evidence="6" type="ORF">KSP9073_00559</name>
</gene>
<name>A0A2R8CI31_9GAMM</name>
<dbReference type="Gene3D" id="1.10.10.10">
    <property type="entry name" value="Winged helix-like DNA-binding domain superfamily/Winged helix DNA-binding domain"/>
    <property type="match status" value="1"/>
</dbReference>
<proteinExistence type="inferred from homology"/>
<dbReference type="Proteomes" id="UP000244934">
    <property type="component" value="Unassembled WGS sequence"/>
</dbReference>
<dbReference type="InterPro" id="IPR005119">
    <property type="entry name" value="LysR_subst-bd"/>
</dbReference>
<evidence type="ECO:0000256" key="1">
    <source>
        <dbReference type="ARBA" id="ARBA00009437"/>
    </source>
</evidence>
<sequence>MERSRIRQVSPVDLNVLLTVVRKSSFAAAAAELGVSSAYVSKRIRMLEEALRTRLLHRTTRRITLTEDGQLAYQWAIRILSDFDTMYDELSASHEHPHGSLHICSTFGFGRDHVGPALSALHDLYPDLKIRLDLVDRVVDIIGEGFDMEIRIGNDLSENLIARHLAKNHRILCASPEYLKRHGSPKALNELLHHECIILKERNNSFGQWTLYREETPESVNVRGALSSNSGSVVLQWALDGHGIILRSQWEVGQWVKEGRLVHLLPQYQQPADIWAVYQTRLSHSAKVKVCVEFLEKHFQALVSTPALQGR</sequence>
<dbReference type="InterPro" id="IPR036388">
    <property type="entry name" value="WH-like_DNA-bd_sf"/>
</dbReference>
<dbReference type="InterPro" id="IPR058163">
    <property type="entry name" value="LysR-type_TF_proteobact-type"/>
</dbReference>
<protein>
    <submittedName>
        <fullName evidence="6">HTH-type transcriptional regulator DmlR</fullName>
    </submittedName>
</protein>
<dbReference type="GO" id="GO:0006351">
    <property type="term" value="P:DNA-templated transcription"/>
    <property type="evidence" value="ECO:0007669"/>
    <property type="project" value="TreeGrafter"/>
</dbReference>
<dbReference type="PANTHER" id="PTHR30537:SF5">
    <property type="entry name" value="HTH-TYPE TRANSCRIPTIONAL ACTIVATOR TTDR-RELATED"/>
    <property type="match status" value="1"/>
</dbReference>
<accession>A0A2R8CI31</accession>
<comment type="similarity">
    <text evidence="1">Belongs to the LysR transcriptional regulatory family.</text>
</comment>
<reference evidence="7" key="1">
    <citation type="submission" date="2018-03" db="EMBL/GenBank/DDBJ databases">
        <authorList>
            <person name="Navarro De La Torre S."/>
        </authorList>
    </citation>
    <scope>NUCLEOTIDE SEQUENCE [LARGE SCALE GENOMIC DNA]</scope>
    <source>
        <strain evidence="7">EAod3</strain>
    </source>
</reference>
<organism evidence="6 7">
    <name type="scientific">Kushneria phyllosphaerae</name>
    <dbReference type="NCBI Taxonomy" id="2100822"/>
    <lineage>
        <taxon>Bacteria</taxon>
        <taxon>Pseudomonadati</taxon>
        <taxon>Pseudomonadota</taxon>
        <taxon>Gammaproteobacteria</taxon>
        <taxon>Oceanospirillales</taxon>
        <taxon>Halomonadaceae</taxon>
        <taxon>Kushneria</taxon>
    </lineage>
</organism>
<dbReference type="PROSITE" id="PS50931">
    <property type="entry name" value="HTH_LYSR"/>
    <property type="match status" value="1"/>
</dbReference>
<keyword evidence="4" id="KW-0804">Transcription</keyword>
<dbReference type="Pfam" id="PF03466">
    <property type="entry name" value="LysR_substrate"/>
    <property type="match status" value="1"/>
</dbReference>
<dbReference type="FunFam" id="1.10.10.10:FF:000001">
    <property type="entry name" value="LysR family transcriptional regulator"/>
    <property type="match status" value="1"/>
</dbReference>
<evidence type="ECO:0000256" key="2">
    <source>
        <dbReference type="ARBA" id="ARBA00023015"/>
    </source>
</evidence>
<dbReference type="FunFam" id="3.40.190.290:FF:000001">
    <property type="entry name" value="Transcriptional regulator, LysR family"/>
    <property type="match status" value="1"/>
</dbReference>
<evidence type="ECO:0000313" key="6">
    <source>
        <dbReference type="EMBL" id="SPJ32558.1"/>
    </source>
</evidence>
<evidence type="ECO:0000256" key="4">
    <source>
        <dbReference type="ARBA" id="ARBA00023163"/>
    </source>
</evidence>